<keyword evidence="3" id="KW-0677">Repeat</keyword>
<sequence length="682" mass="78766">MRFEHLWKEKWSLTVLFAMQYITLVSSLTECTMCRGCNVEIKLDYCFCVFYRAQNYDTLILQCKNVKNDSYLNIRNLNNHEIHYLKYLFFINSQIGQLKISLLPDKFNLEFLYWNGSGIEDIQAGALSSATELKELYLQENLLYRVNRGCFNFLHNLKILDLHSNRIKSIEDDSFHGLNLLEILNLADNNLTNIPLNLLTYLYNLKTFNISRNSLKALDFEFSILSHIKMASDSGVAIPKIQDFSNEITEMSNKMTELDLSDNQIREIRFEIFNDMRQLKLLNISKNDISDLKISTLSNLKNLNTLNMHSLKLRSLDLEDFVLLTHLKELNIQSNGLKFSRDILNFCPNLKTIVIDGNIFLCSVVTSMIMNSKLRNITMKYTPNYNIENIDGIPCNKKMAQSSESIGSISSIIHEEIKEAFQGLLNNITSIMEKNGNISELNPKMNRAIKSEKVDVADTQLKEIFKRLGEIENFTSFEESLSNLTMIISSIKSSQDENSQKLKQIEERQPNFFNDQLLKNISRKLDTTSMSRDKFFSNFIKTVNRMENNNRSVKNQTISSEKLKKLDVMVSKLYSKFYTGKGNLENDTRNSISDENNTYNYGTLKSVNESVFAHLKSAHKDPEENIDSVATKMDFLIVLSVICYFTMFLIVAYIIGEKKLLSKFKNRSLHEESCNEMSSLTN</sequence>
<reference evidence="6 7" key="1">
    <citation type="submission" date="2023-03" db="EMBL/GenBank/DDBJ databases">
        <title>Genome insight into feeding habits of ladybird beetles.</title>
        <authorList>
            <person name="Li H.-S."/>
            <person name="Huang Y.-H."/>
            <person name="Pang H."/>
        </authorList>
    </citation>
    <scope>NUCLEOTIDE SEQUENCE [LARGE SCALE GENOMIC DNA]</scope>
    <source>
        <strain evidence="6">SYSU_2023b</strain>
        <tissue evidence="6">Whole body</tissue>
    </source>
</reference>
<keyword evidence="1" id="KW-0433">Leucine-rich repeat</keyword>
<protein>
    <submittedName>
        <fullName evidence="6">Uncharacterized protein</fullName>
    </submittedName>
</protein>
<dbReference type="EMBL" id="JARQZJ010000061">
    <property type="protein sequence ID" value="KAK9878840.1"/>
    <property type="molecule type" value="Genomic_DNA"/>
</dbReference>
<evidence type="ECO:0000256" key="5">
    <source>
        <dbReference type="SAM" id="SignalP"/>
    </source>
</evidence>
<comment type="caution">
    <text evidence="6">The sequence shown here is derived from an EMBL/GenBank/DDBJ whole genome shotgun (WGS) entry which is preliminary data.</text>
</comment>
<dbReference type="AlphaFoldDB" id="A0AAW1UFB5"/>
<proteinExistence type="predicted"/>
<organism evidence="6 7">
    <name type="scientific">Henosepilachna vigintioctopunctata</name>
    <dbReference type="NCBI Taxonomy" id="420089"/>
    <lineage>
        <taxon>Eukaryota</taxon>
        <taxon>Metazoa</taxon>
        <taxon>Ecdysozoa</taxon>
        <taxon>Arthropoda</taxon>
        <taxon>Hexapoda</taxon>
        <taxon>Insecta</taxon>
        <taxon>Pterygota</taxon>
        <taxon>Neoptera</taxon>
        <taxon>Endopterygota</taxon>
        <taxon>Coleoptera</taxon>
        <taxon>Polyphaga</taxon>
        <taxon>Cucujiformia</taxon>
        <taxon>Coccinelloidea</taxon>
        <taxon>Coccinellidae</taxon>
        <taxon>Epilachninae</taxon>
        <taxon>Epilachnini</taxon>
        <taxon>Henosepilachna</taxon>
    </lineage>
</organism>
<dbReference type="PROSITE" id="PS51450">
    <property type="entry name" value="LRR"/>
    <property type="match status" value="2"/>
</dbReference>
<keyword evidence="4" id="KW-0472">Membrane</keyword>
<evidence type="ECO:0000256" key="4">
    <source>
        <dbReference type="SAM" id="Phobius"/>
    </source>
</evidence>
<keyword evidence="7" id="KW-1185">Reference proteome</keyword>
<evidence type="ECO:0000256" key="1">
    <source>
        <dbReference type="ARBA" id="ARBA00022614"/>
    </source>
</evidence>
<feature type="chain" id="PRO_5043822452" evidence="5">
    <location>
        <begin position="28"/>
        <end position="682"/>
    </location>
</feature>
<dbReference type="Gene3D" id="3.80.10.10">
    <property type="entry name" value="Ribonuclease Inhibitor"/>
    <property type="match status" value="2"/>
</dbReference>
<accession>A0AAW1UFB5</accession>
<dbReference type="InterPro" id="IPR001611">
    <property type="entry name" value="Leu-rich_rpt"/>
</dbReference>
<dbReference type="PANTHER" id="PTHR24369">
    <property type="entry name" value="ANTIGEN BSP, PUTATIVE-RELATED"/>
    <property type="match status" value="1"/>
</dbReference>
<dbReference type="Proteomes" id="UP001431783">
    <property type="component" value="Unassembled WGS sequence"/>
</dbReference>
<evidence type="ECO:0000313" key="7">
    <source>
        <dbReference type="Proteomes" id="UP001431783"/>
    </source>
</evidence>
<dbReference type="InterPro" id="IPR003591">
    <property type="entry name" value="Leu-rich_rpt_typical-subtyp"/>
</dbReference>
<feature type="signal peptide" evidence="5">
    <location>
        <begin position="1"/>
        <end position="27"/>
    </location>
</feature>
<gene>
    <name evidence="6" type="ORF">WA026_003675</name>
</gene>
<dbReference type="PANTHER" id="PTHR24369:SF210">
    <property type="entry name" value="CHAOPTIN-RELATED"/>
    <property type="match status" value="1"/>
</dbReference>
<keyword evidence="2 5" id="KW-0732">Signal</keyword>
<dbReference type="SMART" id="SM00365">
    <property type="entry name" value="LRR_SD22"/>
    <property type="match status" value="3"/>
</dbReference>
<feature type="transmembrane region" description="Helical" evidence="4">
    <location>
        <begin position="635"/>
        <end position="655"/>
    </location>
</feature>
<keyword evidence="4" id="KW-0812">Transmembrane</keyword>
<keyword evidence="4" id="KW-1133">Transmembrane helix</keyword>
<dbReference type="SMART" id="SM00369">
    <property type="entry name" value="LRR_TYP"/>
    <property type="match status" value="7"/>
</dbReference>
<evidence type="ECO:0000256" key="2">
    <source>
        <dbReference type="ARBA" id="ARBA00022729"/>
    </source>
</evidence>
<name>A0AAW1UFB5_9CUCU</name>
<dbReference type="GO" id="GO:0005886">
    <property type="term" value="C:plasma membrane"/>
    <property type="evidence" value="ECO:0007669"/>
    <property type="project" value="TreeGrafter"/>
</dbReference>
<dbReference type="SUPFAM" id="SSF52058">
    <property type="entry name" value="L domain-like"/>
    <property type="match status" value="1"/>
</dbReference>
<dbReference type="Pfam" id="PF13855">
    <property type="entry name" value="LRR_8"/>
    <property type="match status" value="2"/>
</dbReference>
<dbReference type="InterPro" id="IPR032675">
    <property type="entry name" value="LRR_dom_sf"/>
</dbReference>
<evidence type="ECO:0000313" key="6">
    <source>
        <dbReference type="EMBL" id="KAK9878840.1"/>
    </source>
</evidence>
<evidence type="ECO:0000256" key="3">
    <source>
        <dbReference type="ARBA" id="ARBA00022737"/>
    </source>
</evidence>
<dbReference type="InterPro" id="IPR050541">
    <property type="entry name" value="LRR_TM_domain-containing"/>
</dbReference>